<dbReference type="Gene3D" id="1.25.40.530">
    <property type="entry name" value="MyTH4 domain"/>
    <property type="match status" value="3"/>
</dbReference>
<feature type="domain" description="MyTH4" evidence="17">
    <location>
        <begin position="1632"/>
        <end position="1781"/>
    </location>
</feature>
<evidence type="ECO:0000256" key="6">
    <source>
        <dbReference type="ARBA" id="ARBA00022741"/>
    </source>
</evidence>
<dbReference type="GO" id="GO:0003774">
    <property type="term" value="F:cytoskeletal motor activity"/>
    <property type="evidence" value="ECO:0007669"/>
    <property type="project" value="UniProtKB-UniRule"/>
</dbReference>
<dbReference type="EMBL" id="AFYH01032279">
    <property type="status" value="NOT_ANNOTATED_CDS"/>
    <property type="molecule type" value="Genomic_DNA"/>
</dbReference>
<dbReference type="PROSITE" id="PS50096">
    <property type="entry name" value="IQ"/>
    <property type="match status" value="2"/>
</dbReference>
<evidence type="ECO:0000256" key="7">
    <source>
        <dbReference type="ARBA" id="ARBA00022840"/>
    </source>
</evidence>
<dbReference type="InterPro" id="IPR019748">
    <property type="entry name" value="FERM_central"/>
</dbReference>
<dbReference type="SUPFAM" id="SSF50729">
    <property type="entry name" value="PH domain-like"/>
    <property type="match status" value="1"/>
</dbReference>
<dbReference type="STRING" id="7897.ENSLACP00000017791"/>
<keyword evidence="9 12" id="KW-0505">Motor protein</keyword>
<dbReference type="InterPro" id="IPR027417">
    <property type="entry name" value="P-loop_NTPase"/>
</dbReference>
<evidence type="ECO:0000256" key="4">
    <source>
        <dbReference type="ARBA" id="ARBA00022490"/>
    </source>
</evidence>
<reference evidence="19" key="3">
    <citation type="submission" date="2025-09" db="UniProtKB">
        <authorList>
            <consortium name="Ensembl"/>
        </authorList>
    </citation>
    <scope>IDENTIFICATION</scope>
</reference>
<evidence type="ECO:0000259" key="16">
    <source>
        <dbReference type="PROSITE" id="PS50057"/>
    </source>
</evidence>
<dbReference type="GO" id="GO:0003779">
    <property type="term" value="F:actin binding"/>
    <property type="evidence" value="ECO:0007669"/>
    <property type="project" value="UniProtKB-KW"/>
</dbReference>
<dbReference type="InterPro" id="IPR014352">
    <property type="entry name" value="FERM/acyl-CoA-bd_prot_sf"/>
</dbReference>
<keyword evidence="13" id="KW-0175">Coiled coil</keyword>
<dbReference type="InterPro" id="IPR011993">
    <property type="entry name" value="PH-like_dom_sf"/>
</dbReference>
<dbReference type="PROSITE" id="PS51456">
    <property type="entry name" value="MYOSIN_MOTOR"/>
    <property type="match status" value="1"/>
</dbReference>
<dbReference type="SUPFAM" id="SSF54236">
    <property type="entry name" value="Ubiquitin-like"/>
    <property type="match status" value="2"/>
</dbReference>
<dbReference type="InterPro" id="IPR051567">
    <property type="entry name" value="Unconventional_Myosin_ATPase"/>
</dbReference>
<keyword evidence="10 12" id="KW-0009">Actin-binding</keyword>
<evidence type="ECO:0000256" key="9">
    <source>
        <dbReference type="ARBA" id="ARBA00023175"/>
    </source>
</evidence>
<feature type="domain" description="FERM" evidence="16">
    <location>
        <begin position="1787"/>
        <end position="2089"/>
    </location>
</feature>
<dbReference type="PANTHER" id="PTHR22692">
    <property type="entry name" value="MYOSIN VII, XV"/>
    <property type="match status" value="1"/>
</dbReference>
<comment type="similarity">
    <text evidence="2 12">Belongs to the TRAFAC class myosin-kinesin ATPase superfamily. Myosin family.</text>
</comment>
<dbReference type="EMBL" id="AFYH01032278">
    <property type="status" value="NOT_ANNOTATED_CDS"/>
    <property type="molecule type" value="Genomic_DNA"/>
</dbReference>
<dbReference type="CDD" id="cd01381">
    <property type="entry name" value="MYSc_Myo7"/>
    <property type="match status" value="1"/>
</dbReference>
<dbReference type="SUPFAM" id="SSF52540">
    <property type="entry name" value="P-loop containing nucleoside triphosphate hydrolases"/>
    <property type="match status" value="1"/>
</dbReference>
<dbReference type="Gene3D" id="3.10.20.90">
    <property type="entry name" value="Phosphatidylinositol 3-kinase Catalytic Subunit, Chain A, domain 1"/>
    <property type="match status" value="2"/>
</dbReference>
<evidence type="ECO:0000256" key="12">
    <source>
        <dbReference type="PROSITE-ProRule" id="PRU00782"/>
    </source>
</evidence>
<feature type="domain" description="PID" evidence="14">
    <location>
        <begin position="2013"/>
        <end position="2042"/>
    </location>
</feature>
<comment type="subcellular location">
    <subcellularLocation>
        <location evidence="1">Cytoplasm</location>
    </subcellularLocation>
</comment>
<dbReference type="GeneTree" id="ENSGT00940000157247"/>
<dbReference type="InterPro" id="IPR000299">
    <property type="entry name" value="FERM_domain"/>
</dbReference>
<keyword evidence="20" id="KW-1185">Reference proteome</keyword>
<evidence type="ECO:0000256" key="11">
    <source>
        <dbReference type="PROSITE-ProRule" id="PRU00192"/>
    </source>
</evidence>
<dbReference type="GO" id="GO:0005524">
    <property type="term" value="F:ATP binding"/>
    <property type="evidence" value="ECO:0007669"/>
    <property type="project" value="UniProtKB-UniRule"/>
</dbReference>
<dbReference type="Gene3D" id="1.20.58.530">
    <property type="match status" value="1"/>
</dbReference>
<dbReference type="Gene3D" id="1.10.10.820">
    <property type="match status" value="1"/>
</dbReference>
<keyword evidence="4" id="KW-0963">Cytoplasm</keyword>
<dbReference type="InterPro" id="IPR029071">
    <property type="entry name" value="Ubiquitin-like_domsf"/>
</dbReference>
<dbReference type="FunFam" id="2.30.29.30:FF:000075">
    <property type="entry name" value="unconventional myosin-VIIa"/>
    <property type="match status" value="1"/>
</dbReference>
<dbReference type="PROSITE" id="PS50057">
    <property type="entry name" value="FERM_3"/>
    <property type="match status" value="2"/>
</dbReference>
<dbReference type="InterPro" id="IPR035963">
    <property type="entry name" value="FERM_2"/>
</dbReference>
<dbReference type="InterPro" id="IPR041793">
    <property type="entry name" value="MyoVII_FERM_C1"/>
</dbReference>
<dbReference type="PRINTS" id="PR00193">
    <property type="entry name" value="MYOSINHEAVY"/>
</dbReference>
<sequence>GDYLWLEQDSRGEYDVPIGAYVKLSGSGQVLVVDDEGKEHWLCTAQNMGSIQPMHPTSVKGVEDMIRLGDLNEAGILRNLFIRYQEHLIYTYTGSILVAVNPYQLLPLYTAEHIQLYTNKRIGELPPHVFAIADSCFFNMRRNNRDQCCVISGESGAGKTESTKLILQFLAAISGQHSWIEQQVLEANPILEAFGNAKTIRNDNSSRFGKYIDIHFNKNGVIEGAQIEQYLLEKSRVCRQVREKKHIHVALSNLVALSNEQKKILSLGTAAEYNYLIMGRCTSCEGRNDTKDYAHVRSAMKILMFSDSEHWEICKLLAAILHLGNLEFEATMYDNLDCCDLLDSKHLSTTTKLLEVNVGELQGSLTNHSIIIRGDSVSKPLSIAQAIDGRDAFVKGIYGHLFVWIVDKINAAIYKPASGDPKSIRRSIGLLDIFGFENFNSNSFEQLCINFANEHLQQFFVSHIFKLEQEEYNHENISWQHINFTDNQRTLDIIAFKPMNIISLLDEESKFPKGTDVTMLDKLNSLHSKSKVYVPPKSIHDTQFGINHFAGVVYYNASGFLEKNRDLLNSDLIHLVHSSTNKFLKTIFQTRLTNGPSKKSSQYQISSNQSIRFSDSKKRLSTLGGQFKQSLDLLMKTLSACQPYFIRCLKPNDFKKPLLFDRELCLRQLRYSGMMETIRIRKSGYPIRYNFSEFVDRYRMLVPSSMRLQFQENKELYCIYIAETMVGQQEDWKIGKTKIFLKDYQDTLLEVERDKALTEKAILIQKVMRGLKDRKQFLRQRKAAVKIQSVWRGYRCQKQYKAIILHIQKSQETKYTNILKTYRCIRGSTVHLPELFTDYACSMQLQNNKRQDMLLERAVRGTMVRGSYSLQVWVSPLPVPLWCFYSMELQIRNKKNILNLLVYRSVKVSTFCYFGSLINGSDFHSDTKRDLDLEVKRQRLMETDLDEVPLAPEPKQEVDNLEEYTFPKFAVTYFQGSATYKYIRKPLRHPLLYHEDKRDILASLAVWNIILRFMGDLPEPKLYAQSADSSNSSVMTQIYDTMGKRTPLHHLSDNFEAEVRSNLTMGEQVLLGDSPISDRPMSNLEKLHFIIGNAILRTNIRDEIYCQICKQLSENKSKSSYARGWILMSLCVGCFTPSDKFKKYLMNFIQGGPVGYAPYCGERLKRTYTNGIRSNPPSWLELQATKSKKPIMVSIMLMSGESQLVPVDSATTASEVCRYLAEKIHLKDQFGFSVYIALYDKVWSLGSSSDHLMDAISHCEQLIKEQGGQERHASWRLYLRKEIFTPWHNSQEDFVSTKLIYWQIIRGIKYGEYRCKKAKKFLQLAPQHLRMCLHVSVCVCVCVWKKIWWSTKSVEKWAQLITSMHAKGAYTEQKIHPNKVKAEVVDFARLQWPLLFSRFFEASRFSGPSLPKNQFIVAVNWTGVSFLDESEKKLLELIFPEIIAIHTNRAAKLYGQSFTLTTLRSEEFTLTSTYTADIADLVIMFLEGLKERSQYAVALQETNRQEDPTFLAFKKGELIILNKDNDLKTDNRWITGQNERTKKTGVISREAIYVIPTLTKPTNELLSLLMMSPDQRKSILQNSRVESEGTEVRVKPYTLEEYSYEHFRPPAKESISKAVFQKARGRDRLWACSREPLKQPLLKKVCADPELSQQACQALLPIMKYMGDYPSKQARSAIELTDQIFQAALQEDSLKDEIYCQILKQLTYNNNRYSIENGWQLLWLCCGLFSPSAALLKHTKKFLETRQSESLVPECIQRIQQVLRTGCRKQPPHAVEVEAIQQRSTKIFHKVYFPNETDKVFEVGTNTKARDLCQNIAKKLQLISPEGFSLFVKTMDKVIGLNEGDFFFDCLRQLTDWTQKNKLVKDAAPSIVNYQVFFMRKLWVNVAPGKDQQADSIFHYPQELPKYLRGYHKVSKEEAAQIAGLIYKVKFNDKTQFPNIPKILRELVPTDMQRLVSPEEWKKLIVSAYNKHAEKTVDEVKLAFLKILFRWPTFGSAFFEVKQVSELAFPDIILIAISKQGVTLIHPKTKDILATHPFNKISNWCSGSTYFHMTVGNLIRGNKILCETSLGYKMDDLLTSYVNLYMNAMKQKNNRIPA</sequence>
<gene>
    <name evidence="19" type="primary">MYO7B</name>
</gene>
<dbReference type="EMBL" id="AFYH01032275">
    <property type="status" value="NOT_ANNOTATED_CDS"/>
    <property type="molecule type" value="Genomic_DNA"/>
</dbReference>
<dbReference type="Pfam" id="PF00612">
    <property type="entry name" value="IQ"/>
    <property type="match status" value="2"/>
</dbReference>
<dbReference type="PROSITE" id="PS50002">
    <property type="entry name" value="SH3"/>
    <property type="match status" value="1"/>
</dbReference>
<organism evidence="19 20">
    <name type="scientific">Latimeria chalumnae</name>
    <name type="common">Coelacanth</name>
    <dbReference type="NCBI Taxonomy" id="7897"/>
    <lineage>
        <taxon>Eukaryota</taxon>
        <taxon>Metazoa</taxon>
        <taxon>Chordata</taxon>
        <taxon>Craniata</taxon>
        <taxon>Vertebrata</taxon>
        <taxon>Euteleostomi</taxon>
        <taxon>Coelacanthiformes</taxon>
        <taxon>Coelacanthidae</taxon>
        <taxon>Latimeria</taxon>
    </lineage>
</organism>
<feature type="domain" description="SH3" evidence="15">
    <location>
        <begin position="1491"/>
        <end position="1557"/>
    </location>
</feature>
<evidence type="ECO:0000313" key="19">
    <source>
        <dbReference type="Ensembl" id="ENSLACP00000017791.1"/>
    </source>
</evidence>
<dbReference type="SMART" id="SM00295">
    <property type="entry name" value="B41"/>
    <property type="match status" value="2"/>
</dbReference>
<keyword evidence="3 11" id="KW-0728">SH3 domain</keyword>
<feature type="binding site" evidence="12">
    <location>
        <begin position="153"/>
        <end position="160"/>
    </location>
    <ligand>
        <name>ATP</name>
        <dbReference type="ChEBI" id="CHEBI:30616"/>
    </ligand>
</feature>
<feature type="region of interest" description="Actin-binding" evidence="12">
    <location>
        <begin position="631"/>
        <end position="653"/>
    </location>
</feature>
<dbReference type="Pfam" id="PF24123">
    <property type="entry name" value="Myosin_VII_N"/>
    <property type="match status" value="1"/>
</dbReference>
<dbReference type="SUPFAM" id="SSF47031">
    <property type="entry name" value="Second domain of FERM"/>
    <property type="match status" value="1"/>
</dbReference>
<dbReference type="EMBL" id="AFYH01032283">
    <property type="status" value="NOT_ANNOTATED_CDS"/>
    <property type="molecule type" value="Genomic_DNA"/>
</dbReference>
<dbReference type="SMART" id="SM00139">
    <property type="entry name" value="MyTH4"/>
    <property type="match status" value="2"/>
</dbReference>
<dbReference type="CDD" id="cd23767">
    <property type="entry name" value="IQCD"/>
    <property type="match status" value="1"/>
</dbReference>
<feature type="coiled-coil region" evidence="13">
    <location>
        <begin position="741"/>
        <end position="788"/>
    </location>
</feature>
<dbReference type="Gene3D" id="1.20.120.720">
    <property type="entry name" value="Myosin VI head, motor domain, U50 subdomain"/>
    <property type="match status" value="1"/>
</dbReference>
<dbReference type="Pfam" id="PF00784">
    <property type="entry name" value="MyTH4"/>
    <property type="match status" value="2"/>
</dbReference>
<dbReference type="CDD" id="cd13198">
    <property type="entry name" value="FERM_C1_MyoVII"/>
    <property type="match status" value="1"/>
</dbReference>
<dbReference type="PROSITE" id="PS51016">
    <property type="entry name" value="MYTH4"/>
    <property type="match status" value="2"/>
</dbReference>
<keyword evidence="5" id="KW-0677">Repeat</keyword>
<accession>H3B7C0</accession>
<protein>
    <submittedName>
        <fullName evidence="19">Myosin VIIB</fullName>
    </submittedName>
</protein>
<evidence type="ECO:0000259" key="18">
    <source>
        <dbReference type="PROSITE" id="PS51456"/>
    </source>
</evidence>
<evidence type="ECO:0000256" key="2">
    <source>
        <dbReference type="ARBA" id="ARBA00008314"/>
    </source>
</evidence>
<dbReference type="SMART" id="SM00015">
    <property type="entry name" value="IQ"/>
    <property type="match status" value="2"/>
</dbReference>
<dbReference type="InParanoid" id="H3B7C0"/>
<dbReference type="EMBL" id="AFYH01032281">
    <property type="status" value="NOT_ANNOTATED_CDS"/>
    <property type="molecule type" value="Genomic_DNA"/>
</dbReference>
<dbReference type="FunFam" id="1.25.40.530:FF:000002">
    <property type="entry name" value="Unconventional myosin-VIIa"/>
    <property type="match status" value="1"/>
</dbReference>
<dbReference type="Pfam" id="PF02174">
    <property type="entry name" value="IRS"/>
    <property type="match status" value="1"/>
</dbReference>
<dbReference type="Gene3D" id="2.30.30.40">
    <property type="entry name" value="SH3 Domains"/>
    <property type="match status" value="1"/>
</dbReference>
<dbReference type="GO" id="GO:0016459">
    <property type="term" value="C:myosin complex"/>
    <property type="evidence" value="ECO:0007669"/>
    <property type="project" value="UniProtKB-KW"/>
</dbReference>
<feature type="domain" description="FERM" evidence="16">
    <location>
        <begin position="1191"/>
        <end position="1493"/>
    </location>
</feature>
<dbReference type="Pfam" id="PF00063">
    <property type="entry name" value="Myosin_head"/>
    <property type="match status" value="1"/>
</dbReference>
<dbReference type="Gene3D" id="3.40.850.10">
    <property type="entry name" value="Kinesin motor domain"/>
    <property type="match status" value="1"/>
</dbReference>
<dbReference type="eggNOG" id="KOG4229">
    <property type="taxonomic scope" value="Eukaryota"/>
</dbReference>
<dbReference type="CDD" id="cd17092">
    <property type="entry name" value="FERM1_F1_Myosin-VII"/>
    <property type="match status" value="1"/>
</dbReference>
<evidence type="ECO:0000256" key="5">
    <source>
        <dbReference type="ARBA" id="ARBA00022737"/>
    </source>
</evidence>
<dbReference type="CDD" id="cd17093">
    <property type="entry name" value="FERM2_F1_Myosin-VII"/>
    <property type="match status" value="1"/>
</dbReference>
<dbReference type="Proteomes" id="UP000008672">
    <property type="component" value="Unassembled WGS sequence"/>
</dbReference>
<dbReference type="GO" id="GO:0005737">
    <property type="term" value="C:cytoplasm"/>
    <property type="evidence" value="ECO:0007669"/>
    <property type="project" value="UniProtKB-SubCell"/>
</dbReference>
<dbReference type="OMA" id="RMRSIVK"/>
<reference evidence="20" key="1">
    <citation type="submission" date="2011-08" db="EMBL/GenBank/DDBJ databases">
        <title>The draft genome of Latimeria chalumnae.</title>
        <authorList>
            <person name="Di Palma F."/>
            <person name="Alfoldi J."/>
            <person name="Johnson J."/>
            <person name="Berlin A."/>
            <person name="Gnerre S."/>
            <person name="Jaffe D."/>
            <person name="MacCallum I."/>
            <person name="Young S."/>
            <person name="Walker B.J."/>
            <person name="Lander E."/>
            <person name="Lindblad-Toh K."/>
        </authorList>
    </citation>
    <scope>NUCLEOTIDE SEQUENCE [LARGE SCALE GENOMIC DNA]</scope>
    <source>
        <strain evidence="20">Wild caught</strain>
    </source>
</reference>
<dbReference type="Gene3D" id="1.20.5.190">
    <property type="match status" value="1"/>
</dbReference>
<evidence type="ECO:0000256" key="13">
    <source>
        <dbReference type="SAM" id="Coils"/>
    </source>
</evidence>
<name>H3B7C0_LATCH</name>
<dbReference type="InterPro" id="IPR041794">
    <property type="entry name" value="MyoVII_FERM_C2"/>
</dbReference>
<keyword evidence="7 12" id="KW-0067">ATP-binding</keyword>
<dbReference type="EMBL" id="AFYH01032277">
    <property type="status" value="NOT_ANNOTATED_CDS"/>
    <property type="molecule type" value="Genomic_DNA"/>
</dbReference>
<dbReference type="InterPro" id="IPR001609">
    <property type="entry name" value="Myosin_head_motor_dom-like"/>
</dbReference>
<dbReference type="EMBL" id="AFYH01032276">
    <property type="status" value="NOT_ANNOTATED_CDS"/>
    <property type="molecule type" value="Genomic_DNA"/>
</dbReference>
<dbReference type="InterPro" id="IPR057130">
    <property type="entry name" value="Myosin_VII_N"/>
</dbReference>
<feature type="domain" description="Myosin motor" evidence="18">
    <location>
        <begin position="60"/>
        <end position="754"/>
    </location>
</feature>
<dbReference type="Gene3D" id="6.20.240.20">
    <property type="match status" value="1"/>
</dbReference>
<dbReference type="InterPro" id="IPR001452">
    <property type="entry name" value="SH3_domain"/>
</dbReference>
<evidence type="ECO:0000256" key="10">
    <source>
        <dbReference type="ARBA" id="ARBA00023203"/>
    </source>
</evidence>
<dbReference type="InterPro" id="IPR006020">
    <property type="entry name" value="PTB/PI_dom"/>
</dbReference>
<keyword evidence="8 12" id="KW-0518">Myosin</keyword>
<dbReference type="EMBL" id="AFYH01032282">
    <property type="status" value="NOT_ANNOTATED_CDS"/>
    <property type="molecule type" value="Genomic_DNA"/>
</dbReference>
<evidence type="ECO:0000256" key="8">
    <source>
        <dbReference type="ARBA" id="ARBA00023123"/>
    </source>
</evidence>
<dbReference type="CDD" id="cd13199">
    <property type="entry name" value="FERM_C2_MyoVII"/>
    <property type="match status" value="1"/>
</dbReference>
<dbReference type="Gene3D" id="2.30.29.30">
    <property type="entry name" value="Pleckstrin-homology domain (PH domain)/Phosphotyrosine-binding domain (PTB)"/>
    <property type="match status" value="2"/>
</dbReference>
<evidence type="ECO:0000259" key="14">
    <source>
        <dbReference type="PROSITE" id="PS01179"/>
    </source>
</evidence>
<dbReference type="CDD" id="cd14473">
    <property type="entry name" value="FERM_B-lobe"/>
    <property type="match status" value="1"/>
</dbReference>
<dbReference type="InterPro" id="IPR019749">
    <property type="entry name" value="Band_41_domain"/>
</dbReference>
<dbReference type="EMBL" id="AFYH01032280">
    <property type="status" value="NOT_ANNOTATED_CDS"/>
    <property type="molecule type" value="Genomic_DNA"/>
</dbReference>
<dbReference type="Pfam" id="PF21989">
    <property type="entry name" value="RA_2"/>
    <property type="match status" value="2"/>
</dbReference>
<reference evidence="19" key="2">
    <citation type="submission" date="2025-08" db="UniProtKB">
        <authorList>
            <consortium name="Ensembl"/>
        </authorList>
    </citation>
    <scope>IDENTIFICATION</scope>
</reference>
<evidence type="ECO:0000256" key="1">
    <source>
        <dbReference type="ARBA" id="ARBA00004496"/>
    </source>
</evidence>
<dbReference type="SMART" id="SM00242">
    <property type="entry name" value="MYSc"/>
    <property type="match status" value="1"/>
</dbReference>
<keyword evidence="6 12" id="KW-0547">Nucleotide-binding</keyword>
<dbReference type="PROSITE" id="PS01179">
    <property type="entry name" value="PID"/>
    <property type="match status" value="1"/>
</dbReference>
<dbReference type="InterPro" id="IPR000048">
    <property type="entry name" value="IQ_motif_EF-hand-BS"/>
</dbReference>
<evidence type="ECO:0000313" key="20">
    <source>
        <dbReference type="Proteomes" id="UP000008672"/>
    </source>
</evidence>
<dbReference type="Ensembl" id="ENSLACT00000017921.1">
    <property type="protein sequence ID" value="ENSLACP00000017791.1"/>
    <property type="gene ID" value="ENSLACG00000015669.1"/>
</dbReference>
<dbReference type="InterPro" id="IPR002404">
    <property type="entry name" value="IRS_PTB"/>
</dbReference>
<dbReference type="InterPro" id="IPR038185">
    <property type="entry name" value="MyTH4_dom_sf"/>
</dbReference>
<dbReference type="InterPro" id="IPR036106">
    <property type="entry name" value="MYSc_Myo7"/>
</dbReference>
<proteinExistence type="inferred from homology"/>
<dbReference type="EMBL" id="AFYH01032274">
    <property type="status" value="NOT_ANNOTATED_CDS"/>
    <property type="molecule type" value="Genomic_DNA"/>
</dbReference>
<dbReference type="InterPro" id="IPR000857">
    <property type="entry name" value="MyTH4_dom"/>
</dbReference>
<feature type="domain" description="MyTH4" evidence="17">
    <location>
        <begin position="982"/>
        <end position="1186"/>
    </location>
</feature>
<evidence type="ECO:0000259" key="17">
    <source>
        <dbReference type="PROSITE" id="PS51016"/>
    </source>
</evidence>
<evidence type="ECO:0000259" key="15">
    <source>
        <dbReference type="PROSITE" id="PS50002"/>
    </source>
</evidence>
<dbReference type="Pfam" id="PF00373">
    <property type="entry name" value="FERM_M"/>
    <property type="match status" value="1"/>
</dbReference>
<evidence type="ECO:0000256" key="3">
    <source>
        <dbReference type="ARBA" id="ARBA00022443"/>
    </source>
</evidence>
<dbReference type="Gene3D" id="1.20.80.10">
    <property type="match status" value="2"/>
</dbReference>
<dbReference type="InterPro" id="IPR036961">
    <property type="entry name" value="Kinesin_motor_dom_sf"/>
</dbReference>
<dbReference type="PANTHER" id="PTHR22692:SF24">
    <property type="entry name" value="MYOSIN VIIB"/>
    <property type="match status" value="1"/>
</dbReference>
<dbReference type="Pfam" id="PF21998">
    <property type="entry name" value="FERM_C1_MyoVII"/>
    <property type="match status" value="1"/>
</dbReference>
<dbReference type="HOGENOM" id="CLU_000192_14_1_1"/>